<keyword evidence="6" id="KW-1185">Reference proteome</keyword>
<feature type="compositionally biased region" description="Polar residues" evidence="4">
    <location>
        <begin position="202"/>
        <end position="223"/>
    </location>
</feature>
<dbReference type="InterPro" id="IPR038765">
    <property type="entry name" value="Papain-like_cys_pep_sf"/>
</dbReference>
<evidence type="ECO:0000256" key="1">
    <source>
        <dbReference type="ARBA" id="ARBA00005234"/>
    </source>
</evidence>
<feature type="compositionally biased region" description="Low complexity" evidence="4">
    <location>
        <begin position="245"/>
        <end position="255"/>
    </location>
</feature>
<dbReference type="GO" id="GO:0008234">
    <property type="term" value="F:cysteine-type peptidase activity"/>
    <property type="evidence" value="ECO:0007669"/>
    <property type="project" value="InterPro"/>
</dbReference>
<evidence type="ECO:0000256" key="4">
    <source>
        <dbReference type="SAM" id="MobiDB-lite"/>
    </source>
</evidence>
<keyword evidence="3" id="KW-0378">Hydrolase</keyword>
<dbReference type="KEGG" id="rsz:108820169"/>
<evidence type="ECO:0000256" key="3">
    <source>
        <dbReference type="ARBA" id="ARBA00022801"/>
    </source>
</evidence>
<reference evidence="6" key="1">
    <citation type="journal article" date="2019" name="Database">
        <title>The radish genome database (RadishGD): an integrated information resource for radish genomics.</title>
        <authorList>
            <person name="Yu H.J."/>
            <person name="Baek S."/>
            <person name="Lee Y.J."/>
            <person name="Cho A."/>
            <person name="Mun J.H."/>
        </authorList>
    </citation>
    <scope>NUCLEOTIDE SEQUENCE [LARGE SCALE GENOMIC DNA]</scope>
    <source>
        <strain evidence="6">cv. WK10039</strain>
    </source>
</reference>
<name>A0A6J0KM19_RAPSA</name>
<gene>
    <name evidence="7" type="primary">LOC108820169</name>
</gene>
<reference evidence="7" key="2">
    <citation type="submission" date="2025-08" db="UniProtKB">
        <authorList>
            <consortium name="RefSeq"/>
        </authorList>
    </citation>
    <scope>IDENTIFICATION</scope>
    <source>
        <tissue evidence="7">Leaf</tissue>
    </source>
</reference>
<evidence type="ECO:0000313" key="6">
    <source>
        <dbReference type="Proteomes" id="UP000504610"/>
    </source>
</evidence>
<dbReference type="Pfam" id="PF02902">
    <property type="entry name" value="Peptidase_C48"/>
    <property type="match status" value="1"/>
</dbReference>
<dbReference type="GO" id="GO:0006508">
    <property type="term" value="P:proteolysis"/>
    <property type="evidence" value="ECO:0007669"/>
    <property type="project" value="UniProtKB-KW"/>
</dbReference>
<dbReference type="Gene3D" id="3.40.395.10">
    <property type="entry name" value="Adenoviral Proteinase, Chain A"/>
    <property type="match status" value="1"/>
</dbReference>
<dbReference type="GeneID" id="108820169"/>
<sequence>MKKTLNPAHAREVDKMEEVLVRSIIPQDPERPVDESVLVWADEVEDLKVNYLVKAGGKKKSNSKKGKAAPVVMEEADSRITLMIQAIMTPEVSRIDGELANVVSSLKEVSAQSGGYENKVMAAVEGMFRSFKTEMMGSFARVNKQVPSQTHQHTAGGEGFEDVPLTGKTNSVARDGNDDIIDNVMANISHYSTPPDDEHDNYTLSQQSVNPLQGPQQETNNGNIPIDPLQDSVSKSQSDRPSSPANGNEAGNNNGTDILNPHPMEPEDTNIVMSNMRNNGRGGDSVEDQSARSGHSQTHDDEEPLVPSFSLGLTQEEAAQHEDDDQMGDNKHQLGDQASGEGSGDAYERTKCRKSKRIKAVPAALITNYQCDTSIRNRAREGTTFGNGSGYELSEIQEKYNSLKVLVKKDCVINVSGLSVTAKDIMDIGERQRFLPGRVIDILMRVVSISVSGACSGSSHPPFVFLDSRLQVVLSRNFVKFKRMKYGGKYSFTKALVDIVTKSSNFNNAASRFYLPLSIGRQHWIGICVDIAGGKIYILDCNPELTNANALSKEIAPLAEMFPSLVEHCRCLPKKPDTPYVIESLKGLVPNTNSVDSAMTALLLMQSHALYGVDSCSAITPSLIPLEAQRAAVMMYEIHKKL</sequence>
<organism evidence="6 7">
    <name type="scientific">Raphanus sativus</name>
    <name type="common">Radish</name>
    <name type="synonym">Raphanus raphanistrum var. sativus</name>
    <dbReference type="NCBI Taxonomy" id="3726"/>
    <lineage>
        <taxon>Eukaryota</taxon>
        <taxon>Viridiplantae</taxon>
        <taxon>Streptophyta</taxon>
        <taxon>Embryophyta</taxon>
        <taxon>Tracheophyta</taxon>
        <taxon>Spermatophyta</taxon>
        <taxon>Magnoliopsida</taxon>
        <taxon>eudicotyledons</taxon>
        <taxon>Gunneridae</taxon>
        <taxon>Pentapetalae</taxon>
        <taxon>rosids</taxon>
        <taxon>malvids</taxon>
        <taxon>Brassicales</taxon>
        <taxon>Brassicaceae</taxon>
        <taxon>Brassiceae</taxon>
        <taxon>Raphanus</taxon>
    </lineage>
</organism>
<dbReference type="PROSITE" id="PS50600">
    <property type="entry name" value="ULP_PROTEASE"/>
    <property type="match status" value="1"/>
</dbReference>
<evidence type="ECO:0000259" key="5">
    <source>
        <dbReference type="PROSITE" id="PS50600"/>
    </source>
</evidence>
<accession>A0A6J0KM19</accession>
<feature type="domain" description="Ubiquitin-like protease family profile" evidence="5">
    <location>
        <begin position="418"/>
        <end position="608"/>
    </location>
</feature>
<comment type="similarity">
    <text evidence="1">Belongs to the peptidase C48 family.</text>
</comment>
<dbReference type="RefSeq" id="XP_018448648.2">
    <property type="nucleotide sequence ID" value="XM_018593146.2"/>
</dbReference>
<keyword evidence="2" id="KW-0645">Protease</keyword>
<feature type="compositionally biased region" description="Polar residues" evidence="4">
    <location>
        <begin position="231"/>
        <end position="244"/>
    </location>
</feature>
<dbReference type="SUPFAM" id="SSF54001">
    <property type="entry name" value="Cysteine proteinases"/>
    <property type="match status" value="1"/>
</dbReference>
<feature type="region of interest" description="Disordered" evidence="4">
    <location>
        <begin position="145"/>
        <end position="306"/>
    </location>
</feature>
<proteinExistence type="inferred from homology"/>
<dbReference type="InterPro" id="IPR003653">
    <property type="entry name" value="Peptidase_C48_C"/>
</dbReference>
<feature type="region of interest" description="Disordered" evidence="4">
    <location>
        <begin position="319"/>
        <end position="350"/>
    </location>
</feature>
<evidence type="ECO:0000256" key="2">
    <source>
        <dbReference type="ARBA" id="ARBA00022670"/>
    </source>
</evidence>
<dbReference type="Proteomes" id="UP000504610">
    <property type="component" value="Chromosome 8"/>
</dbReference>
<protein>
    <submittedName>
        <fullName evidence="7">Uncharacterized protein LOC108820169</fullName>
    </submittedName>
</protein>
<dbReference type="OrthoDB" id="1109330at2759"/>
<dbReference type="AlphaFoldDB" id="A0A6J0KM19"/>
<evidence type="ECO:0000313" key="7">
    <source>
        <dbReference type="RefSeq" id="XP_018448648.2"/>
    </source>
</evidence>